<dbReference type="AlphaFoldDB" id="A0A5B9VVR9"/>
<evidence type="ECO:0000256" key="1">
    <source>
        <dbReference type="SAM" id="MobiDB-lite"/>
    </source>
</evidence>
<evidence type="ECO:0000256" key="2">
    <source>
        <dbReference type="SAM" id="SignalP"/>
    </source>
</evidence>
<feature type="chain" id="PRO_5023135786" description="Carboxypeptidase regulatory-like domain-containing protein" evidence="2">
    <location>
        <begin position="24"/>
        <end position="185"/>
    </location>
</feature>
<proteinExistence type="predicted"/>
<accession>A0A5B9VVR9</accession>
<sequence precursor="true">MDNRMFKAAGVRAASLAIAVALAACAGCRRDWEARTYPASGKVSVNGKAAAGALVQLTPIGPKTPDVRGSKPWGVVKEDGSFVLTTYEQSGPGAPAGEYAMTITWPPDVAVPSKEDRLGGKYASPERSPWKVTIKEEANVLDEVKIDAPDLDAPPKAAPARKKGAAPQVNPNDPSVFRKDARKGS</sequence>
<dbReference type="PROSITE" id="PS51257">
    <property type="entry name" value="PROKAR_LIPOPROTEIN"/>
    <property type="match status" value="1"/>
</dbReference>
<dbReference type="OrthoDB" id="285058at2"/>
<dbReference type="KEGG" id="agv:OJF2_08120"/>
<evidence type="ECO:0000313" key="3">
    <source>
        <dbReference type="EMBL" id="QEH32342.1"/>
    </source>
</evidence>
<evidence type="ECO:0008006" key="5">
    <source>
        <dbReference type="Google" id="ProtNLM"/>
    </source>
</evidence>
<dbReference type="Proteomes" id="UP000324233">
    <property type="component" value="Chromosome"/>
</dbReference>
<dbReference type="EMBL" id="CP042997">
    <property type="protein sequence ID" value="QEH32342.1"/>
    <property type="molecule type" value="Genomic_DNA"/>
</dbReference>
<keyword evidence="2" id="KW-0732">Signal</keyword>
<gene>
    <name evidence="3" type="ORF">OJF2_08120</name>
</gene>
<feature type="compositionally biased region" description="Basic and acidic residues" evidence="1">
    <location>
        <begin position="176"/>
        <end position="185"/>
    </location>
</feature>
<protein>
    <recommendedName>
        <fullName evidence="5">Carboxypeptidase regulatory-like domain-containing protein</fullName>
    </recommendedName>
</protein>
<feature type="region of interest" description="Disordered" evidence="1">
    <location>
        <begin position="145"/>
        <end position="185"/>
    </location>
</feature>
<reference evidence="3 4" key="1">
    <citation type="submission" date="2019-08" db="EMBL/GenBank/DDBJ databases">
        <title>Deep-cultivation of Planctomycetes and their phenomic and genomic characterization uncovers novel biology.</title>
        <authorList>
            <person name="Wiegand S."/>
            <person name="Jogler M."/>
            <person name="Boedeker C."/>
            <person name="Pinto D."/>
            <person name="Vollmers J."/>
            <person name="Rivas-Marin E."/>
            <person name="Kohn T."/>
            <person name="Peeters S.H."/>
            <person name="Heuer A."/>
            <person name="Rast P."/>
            <person name="Oberbeckmann S."/>
            <person name="Bunk B."/>
            <person name="Jeske O."/>
            <person name="Meyerdierks A."/>
            <person name="Storesund J.E."/>
            <person name="Kallscheuer N."/>
            <person name="Luecker S."/>
            <person name="Lage O.M."/>
            <person name="Pohl T."/>
            <person name="Merkel B.J."/>
            <person name="Hornburger P."/>
            <person name="Mueller R.-W."/>
            <person name="Bruemmer F."/>
            <person name="Labrenz M."/>
            <person name="Spormann A.M."/>
            <person name="Op den Camp H."/>
            <person name="Overmann J."/>
            <person name="Amann R."/>
            <person name="Jetten M.S.M."/>
            <person name="Mascher T."/>
            <person name="Medema M.H."/>
            <person name="Devos D.P."/>
            <person name="Kaster A.-K."/>
            <person name="Ovreas L."/>
            <person name="Rohde M."/>
            <person name="Galperin M.Y."/>
            <person name="Jogler C."/>
        </authorList>
    </citation>
    <scope>NUCLEOTIDE SEQUENCE [LARGE SCALE GENOMIC DNA]</scope>
    <source>
        <strain evidence="3 4">OJF2</strain>
    </source>
</reference>
<organism evidence="3 4">
    <name type="scientific">Aquisphaera giovannonii</name>
    <dbReference type="NCBI Taxonomy" id="406548"/>
    <lineage>
        <taxon>Bacteria</taxon>
        <taxon>Pseudomonadati</taxon>
        <taxon>Planctomycetota</taxon>
        <taxon>Planctomycetia</taxon>
        <taxon>Isosphaerales</taxon>
        <taxon>Isosphaeraceae</taxon>
        <taxon>Aquisphaera</taxon>
    </lineage>
</organism>
<feature type="signal peptide" evidence="2">
    <location>
        <begin position="1"/>
        <end position="23"/>
    </location>
</feature>
<keyword evidence="4" id="KW-1185">Reference proteome</keyword>
<name>A0A5B9VVR9_9BACT</name>
<evidence type="ECO:0000313" key="4">
    <source>
        <dbReference type="Proteomes" id="UP000324233"/>
    </source>
</evidence>